<dbReference type="PANTHER" id="PTHR46580:SF4">
    <property type="entry name" value="ATP_GTP-BINDING PROTEIN"/>
    <property type="match status" value="1"/>
</dbReference>
<dbReference type="InterPro" id="IPR013517">
    <property type="entry name" value="FG-GAP"/>
</dbReference>
<dbReference type="SUPFAM" id="SSF69318">
    <property type="entry name" value="Integrin alpha N-terminal domain"/>
    <property type="match status" value="1"/>
</dbReference>
<evidence type="ECO:0000256" key="2">
    <source>
        <dbReference type="ARBA" id="ARBA00022737"/>
    </source>
</evidence>
<dbReference type="Proteomes" id="UP001501237">
    <property type="component" value="Unassembled WGS sequence"/>
</dbReference>
<keyword evidence="1 4" id="KW-0732">Signal</keyword>
<evidence type="ECO:0000256" key="3">
    <source>
        <dbReference type="ARBA" id="ARBA00023180"/>
    </source>
</evidence>
<dbReference type="EMBL" id="BAAAUV010000036">
    <property type="protein sequence ID" value="GAA3238847.1"/>
    <property type="molecule type" value="Genomic_DNA"/>
</dbReference>
<gene>
    <name evidence="5" type="ORF">GCM10010468_74630</name>
</gene>
<keyword evidence="2" id="KW-0677">Repeat</keyword>
<protein>
    <submittedName>
        <fullName evidence="5">FG-GAP-like repeat-containing protein</fullName>
    </submittedName>
</protein>
<keyword evidence="3" id="KW-0325">Glycoprotein</keyword>
<dbReference type="SMART" id="SM00191">
    <property type="entry name" value="Int_alpha"/>
    <property type="match status" value="3"/>
</dbReference>
<evidence type="ECO:0000313" key="5">
    <source>
        <dbReference type="EMBL" id="GAA3238847.1"/>
    </source>
</evidence>
<dbReference type="Pfam" id="PF01839">
    <property type="entry name" value="FG-GAP"/>
    <property type="match status" value="2"/>
</dbReference>
<dbReference type="RefSeq" id="WP_344838338.1">
    <property type="nucleotide sequence ID" value="NZ_BAAAUV010000036.1"/>
</dbReference>
<dbReference type="InterPro" id="IPR013519">
    <property type="entry name" value="Int_alpha_beta-p"/>
</dbReference>
<evidence type="ECO:0000256" key="1">
    <source>
        <dbReference type="ARBA" id="ARBA00022729"/>
    </source>
</evidence>
<keyword evidence="6" id="KW-1185">Reference proteome</keyword>
<comment type="caution">
    <text evidence="5">The sequence shown here is derived from an EMBL/GenBank/DDBJ whole genome shotgun (WGS) entry which is preliminary data.</text>
</comment>
<feature type="chain" id="PRO_5046729127" evidence="4">
    <location>
        <begin position="24"/>
        <end position="420"/>
    </location>
</feature>
<evidence type="ECO:0000256" key="4">
    <source>
        <dbReference type="SAM" id="SignalP"/>
    </source>
</evidence>
<dbReference type="Gene3D" id="2.130.10.130">
    <property type="entry name" value="Integrin alpha, N-terminal"/>
    <property type="match status" value="2"/>
</dbReference>
<accession>A0ABP6QKX9</accession>
<reference evidence="6" key="1">
    <citation type="journal article" date="2019" name="Int. J. Syst. Evol. Microbiol.">
        <title>The Global Catalogue of Microorganisms (GCM) 10K type strain sequencing project: providing services to taxonomists for standard genome sequencing and annotation.</title>
        <authorList>
            <consortium name="The Broad Institute Genomics Platform"/>
            <consortium name="The Broad Institute Genome Sequencing Center for Infectious Disease"/>
            <person name="Wu L."/>
            <person name="Ma J."/>
        </authorList>
    </citation>
    <scope>NUCLEOTIDE SEQUENCE [LARGE SCALE GENOMIC DNA]</scope>
    <source>
        <strain evidence="6">JCM 9377</strain>
    </source>
</reference>
<dbReference type="PANTHER" id="PTHR46580">
    <property type="entry name" value="SENSOR KINASE-RELATED"/>
    <property type="match status" value="1"/>
</dbReference>
<proteinExistence type="predicted"/>
<sequence length="420" mass="42083">MKRTLVVTGVMLASALASPAAHAAAKKPAKAYDFDGNGKPDLALGAPGAKIVAVVYSGRKKKRKRQVTGGRAGFGTSLASADFDRDGYADLAVAGRGAVTVVHGSKSGLGKRRKTLKTSGGTLTRRGLAVGDFDGDGDPDLVATAGPRYWLFENEGGGRFHRTGTTPGGTGPTVITYAPVAGDFNRDKRTDLVLLPDGGPGGEPEIMIAMGSAKGLKAPAGTGLRGGVVGAAGDLDGDGHADLVRGGPAGIQVGYGGRNGFSAGRVLTQDSPGIPGRTAAGTAENFGDALAVGDLDHDGRADLVVGDPDDAAAGTGAPSPGSVTVLFGSRSGLTATGARRLTLDSHGVPARAMARDGFGSALAVLDLAADGRPEIIAGAPGIGQVLTLRLTKRRVTGGSALTARFLTLPTSSRYGTVVAR</sequence>
<dbReference type="Pfam" id="PF13517">
    <property type="entry name" value="FG-GAP_3"/>
    <property type="match status" value="1"/>
</dbReference>
<feature type="signal peptide" evidence="4">
    <location>
        <begin position="1"/>
        <end position="23"/>
    </location>
</feature>
<dbReference type="InterPro" id="IPR028994">
    <property type="entry name" value="Integrin_alpha_N"/>
</dbReference>
<organism evidence="5 6">
    <name type="scientific">Actinocorallia longicatena</name>
    <dbReference type="NCBI Taxonomy" id="111803"/>
    <lineage>
        <taxon>Bacteria</taxon>
        <taxon>Bacillati</taxon>
        <taxon>Actinomycetota</taxon>
        <taxon>Actinomycetes</taxon>
        <taxon>Streptosporangiales</taxon>
        <taxon>Thermomonosporaceae</taxon>
        <taxon>Actinocorallia</taxon>
    </lineage>
</organism>
<evidence type="ECO:0000313" key="6">
    <source>
        <dbReference type="Proteomes" id="UP001501237"/>
    </source>
</evidence>
<name>A0ABP6QKX9_9ACTN</name>